<dbReference type="PROSITE" id="PS51644">
    <property type="entry name" value="HTH_OST"/>
    <property type="match status" value="4"/>
</dbReference>
<dbReference type="EMBL" id="CAJFCJ010000017">
    <property type="protein sequence ID" value="CAD5122555.1"/>
    <property type="molecule type" value="Genomic_DNA"/>
</dbReference>
<dbReference type="InterPro" id="IPR045602">
    <property type="entry name" value="MARF1_LOTUS"/>
</dbReference>
<feature type="domain" description="HTH OST-type" evidence="4">
    <location>
        <begin position="590"/>
        <end position="664"/>
    </location>
</feature>
<proteinExistence type="predicted"/>
<feature type="domain" description="RRM" evidence="3">
    <location>
        <begin position="148"/>
        <end position="227"/>
    </location>
</feature>
<dbReference type="Proteomes" id="UP000549394">
    <property type="component" value="Unassembled WGS sequence"/>
</dbReference>
<accession>A0A7I8W1Y5</accession>
<dbReference type="InterPro" id="IPR012677">
    <property type="entry name" value="Nucleotide-bd_a/b_plait_sf"/>
</dbReference>
<keyword evidence="6" id="KW-1185">Reference proteome</keyword>
<name>A0A7I8W1Y5_9ANNE</name>
<dbReference type="Gene3D" id="3.30.70.330">
    <property type="match status" value="1"/>
</dbReference>
<evidence type="ECO:0000313" key="5">
    <source>
        <dbReference type="EMBL" id="CAD5122555.1"/>
    </source>
</evidence>
<keyword evidence="1" id="KW-0694">RNA-binding</keyword>
<dbReference type="Gene3D" id="3.30.420.610">
    <property type="entry name" value="LOTUS domain-like"/>
    <property type="match status" value="4"/>
</dbReference>
<protein>
    <submittedName>
        <fullName evidence="5">DgyrCDS10969</fullName>
    </submittedName>
</protein>
<sequence>MEPQITLSLPGRIYDSPDSFERENFTSPGRDWKTTPQRSRIYSPRQHFRRTPGACRPPTRVLSSTPPSGNTVFEFPVCKNIEGSGSSLLSVADLASNVSGIGHCHPQHQSTPQQHTPPQQLQPQQQSTPQSQSSLSLSQQSSSQQPSFELHVTNLDYNISAREWRKILCAEFQQHVTVLSVEIATQPDNTNIGIVRVPTEENARYAISQLHRRKIGYKRVHVQLVQNENLNTMTDTLKSDIIRLLKDVAGNTLPLFKFIELFEQRHHRSVSVAELYKLRDTVEVWENSGGRMISISQTVQMNQSTSTDISQIDDLVCAKHCPENSSDYATALDSCSLPNVLMSLRILAPRIHTLVAEHGGSLPMLSLATCYAATFEPLEAVENGGVPLEHLITCVSGVRIVISSPSGVKKVEWQGEDVPRGSSSPLMTQQLGQFAREVADLLKHSPKCSLPFSKFIPAYHHHFGRQCRVADYGYTKLIELLDAVGHVVQVLGAGSRRVVTLTHRAHVKRFTGDVTKVLKSLPGKQARMCELQDTFVKVMGKPLEPCDYGVCVLEDIMADVPDQAILIMRDETGTIFSLPRRQQTPAEMERTRHFTKEVIELLRHSPRGRLPFSKFIPAYHHHFGRQCRVSDYGFTKLIELLEAVSHVAHVSDDEHGDKTVVLAKEQMIKVLEEQLAVVLRATPTLALQQLPNAFLRQHGHSIRLEDYGVRDTEQLISLIPGIARVVTKNDQKTIVAVDAADVARLVNRLLLLLMDTTFDGCMEINTLINLYHKIYKPDSISEVEIRRHLEDKVTITDNIVRLQPLQLFARDVRTLLLQAGGRMSAANLEEAYSSHFGVVLVPATYGRSNLLALLDAVPHVVVVHVRGRGQKRTISLTQAFCRRENYEEKTFEKATKKKPTSLDMAASYLPDIDNLTSESTSPESEIKDSEESGFESSFSEQYQLYTSPSSSVL</sequence>
<dbReference type="AlphaFoldDB" id="A0A7I8W1Y5"/>
<dbReference type="InterPro" id="IPR041966">
    <property type="entry name" value="LOTUS-like"/>
</dbReference>
<feature type="region of interest" description="Disordered" evidence="2">
    <location>
        <begin position="911"/>
        <end position="953"/>
    </location>
</feature>
<feature type="compositionally biased region" description="Polar residues" evidence="2">
    <location>
        <begin position="914"/>
        <end position="923"/>
    </location>
</feature>
<feature type="region of interest" description="Disordered" evidence="2">
    <location>
        <begin position="100"/>
        <end position="143"/>
    </location>
</feature>
<dbReference type="InterPro" id="IPR000504">
    <property type="entry name" value="RRM_dom"/>
</dbReference>
<dbReference type="SMART" id="SM00360">
    <property type="entry name" value="RRM"/>
    <property type="match status" value="1"/>
</dbReference>
<dbReference type="SUPFAM" id="SSF54928">
    <property type="entry name" value="RNA-binding domain, RBD"/>
    <property type="match status" value="1"/>
</dbReference>
<organism evidence="5 6">
    <name type="scientific">Dimorphilus gyrociliatus</name>
    <dbReference type="NCBI Taxonomy" id="2664684"/>
    <lineage>
        <taxon>Eukaryota</taxon>
        <taxon>Metazoa</taxon>
        <taxon>Spiralia</taxon>
        <taxon>Lophotrochozoa</taxon>
        <taxon>Annelida</taxon>
        <taxon>Polychaeta</taxon>
        <taxon>Polychaeta incertae sedis</taxon>
        <taxon>Dinophilidae</taxon>
        <taxon>Dimorphilus</taxon>
    </lineage>
</organism>
<dbReference type="GO" id="GO:0003723">
    <property type="term" value="F:RNA binding"/>
    <property type="evidence" value="ECO:0007669"/>
    <property type="project" value="UniProtKB-UniRule"/>
</dbReference>
<dbReference type="Pfam" id="PF19687">
    <property type="entry name" value="MARF1_LOTUS"/>
    <property type="match status" value="1"/>
</dbReference>
<dbReference type="CDD" id="cd08824">
    <property type="entry name" value="LOTUS"/>
    <property type="match status" value="1"/>
</dbReference>
<feature type="domain" description="HTH OST-type" evidence="4">
    <location>
        <begin position="666"/>
        <end position="739"/>
    </location>
</feature>
<feature type="compositionally biased region" description="Polar residues" evidence="2">
    <location>
        <begin position="941"/>
        <end position="953"/>
    </location>
</feature>
<feature type="domain" description="HTH OST-type" evidence="4">
    <location>
        <begin position="804"/>
        <end position="878"/>
    </location>
</feature>
<evidence type="ECO:0000259" key="3">
    <source>
        <dbReference type="PROSITE" id="PS50102"/>
    </source>
</evidence>
<dbReference type="OrthoDB" id="549353at2759"/>
<gene>
    <name evidence="5" type="ORF">DGYR_LOCUS10356</name>
</gene>
<evidence type="ECO:0000259" key="4">
    <source>
        <dbReference type="PROSITE" id="PS51644"/>
    </source>
</evidence>
<feature type="domain" description="HTH OST-type" evidence="4">
    <location>
        <begin position="430"/>
        <end position="504"/>
    </location>
</feature>
<comment type="caution">
    <text evidence="5">The sequence shown here is derived from an EMBL/GenBank/DDBJ whole genome shotgun (WGS) entry which is preliminary data.</text>
</comment>
<feature type="region of interest" description="Disordered" evidence="2">
    <location>
        <begin position="44"/>
        <end position="67"/>
    </location>
</feature>
<reference evidence="5 6" key="1">
    <citation type="submission" date="2020-08" db="EMBL/GenBank/DDBJ databases">
        <authorList>
            <person name="Hejnol A."/>
        </authorList>
    </citation>
    <scope>NUCLEOTIDE SEQUENCE [LARGE SCALE GENOMIC DNA]</scope>
</reference>
<dbReference type="PROSITE" id="PS50102">
    <property type="entry name" value="RRM"/>
    <property type="match status" value="1"/>
</dbReference>
<evidence type="ECO:0000256" key="2">
    <source>
        <dbReference type="SAM" id="MobiDB-lite"/>
    </source>
</evidence>
<dbReference type="Pfam" id="PF12872">
    <property type="entry name" value="OST-HTH"/>
    <property type="match status" value="4"/>
</dbReference>
<evidence type="ECO:0000313" key="6">
    <source>
        <dbReference type="Proteomes" id="UP000549394"/>
    </source>
</evidence>
<dbReference type="InterPro" id="IPR035979">
    <property type="entry name" value="RBD_domain_sf"/>
</dbReference>
<dbReference type="InterPro" id="IPR025605">
    <property type="entry name" value="OST-HTH/LOTUS_dom"/>
</dbReference>
<evidence type="ECO:0000256" key="1">
    <source>
        <dbReference type="PROSITE-ProRule" id="PRU00176"/>
    </source>
</evidence>
<feature type="compositionally biased region" description="Low complexity" evidence="2">
    <location>
        <begin position="107"/>
        <end position="143"/>
    </location>
</feature>